<name>A0A433RXK2_9BACL</name>
<dbReference type="InterPro" id="IPR050893">
    <property type="entry name" value="Sugar_PTS"/>
</dbReference>
<feature type="transmembrane region" description="Helical" evidence="7">
    <location>
        <begin position="12"/>
        <end position="32"/>
    </location>
</feature>
<proteinExistence type="predicted"/>
<dbReference type="InterPro" id="IPR036095">
    <property type="entry name" value="PTS_EIIB-like_sf"/>
</dbReference>
<keyword evidence="6" id="KW-0598">Phosphotransferase system</keyword>
<sequence>MEGREKMNTTKRHIVFVCDVGMALSAMGAAVFRKKLQQAHIQATVTHCALRDLPTNVEVVVTQQPFVERVKQQVPTAQIVVVEQFLTSPAYDELIVAWR</sequence>
<reference evidence="9 10" key="1">
    <citation type="submission" date="2014-11" db="EMBL/GenBank/DDBJ databases">
        <title>Genome sequence and analysis of novel Kurthia sp.</title>
        <authorList>
            <person name="Lawson J.N."/>
            <person name="Gonzalez J.E."/>
            <person name="Rinauldi L."/>
            <person name="Xuan Z."/>
            <person name="Firman A."/>
            <person name="Shaddox L."/>
            <person name="Trudeau A."/>
            <person name="Shah S."/>
            <person name="Reiman D."/>
        </authorList>
    </citation>
    <scope>NUCLEOTIDE SEQUENCE [LARGE SCALE GENOMIC DNA]</scope>
    <source>
        <strain evidence="9 10">3B1D</strain>
    </source>
</reference>
<feature type="domain" description="PTS EIIB type-2" evidence="8">
    <location>
        <begin position="12"/>
        <end position="99"/>
    </location>
</feature>
<accession>A0A433RXK2</accession>
<dbReference type="Gene3D" id="3.40.50.2300">
    <property type="match status" value="1"/>
</dbReference>
<dbReference type="GO" id="GO:0009401">
    <property type="term" value="P:phosphoenolpyruvate-dependent sugar phosphotransferase system"/>
    <property type="evidence" value="ECO:0007669"/>
    <property type="project" value="UniProtKB-KW"/>
</dbReference>
<evidence type="ECO:0000256" key="5">
    <source>
        <dbReference type="ARBA" id="ARBA00022679"/>
    </source>
</evidence>
<dbReference type="InterPro" id="IPR003501">
    <property type="entry name" value="PTS_EIIB_2/3"/>
</dbReference>
<evidence type="ECO:0000259" key="8">
    <source>
        <dbReference type="PROSITE" id="PS51099"/>
    </source>
</evidence>
<dbReference type="PANTHER" id="PTHR30181:SF2">
    <property type="entry name" value="PTS SYSTEM MANNITOL-SPECIFIC EIICBA COMPONENT"/>
    <property type="match status" value="1"/>
</dbReference>
<dbReference type="InterPro" id="IPR013011">
    <property type="entry name" value="PTS_EIIB_2"/>
</dbReference>
<dbReference type="PANTHER" id="PTHR30181">
    <property type="entry name" value="MANNITOL PERMEASE IIC COMPONENT"/>
    <property type="match status" value="1"/>
</dbReference>
<protein>
    <recommendedName>
        <fullName evidence="8">PTS EIIB type-2 domain-containing protein</fullName>
    </recommendedName>
</protein>
<evidence type="ECO:0000256" key="3">
    <source>
        <dbReference type="ARBA" id="ARBA00022553"/>
    </source>
</evidence>
<dbReference type="AlphaFoldDB" id="A0A433RXK2"/>
<evidence type="ECO:0000256" key="4">
    <source>
        <dbReference type="ARBA" id="ARBA00022597"/>
    </source>
</evidence>
<gene>
    <name evidence="9" type="ORF">QI30_02390</name>
</gene>
<dbReference type="GO" id="GO:0005886">
    <property type="term" value="C:plasma membrane"/>
    <property type="evidence" value="ECO:0007669"/>
    <property type="project" value="TreeGrafter"/>
</dbReference>
<keyword evidence="7" id="KW-1133">Transmembrane helix</keyword>
<evidence type="ECO:0000256" key="7">
    <source>
        <dbReference type="SAM" id="Phobius"/>
    </source>
</evidence>
<dbReference type="PROSITE" id="PS51099">
    <property type="entry name" value="PTS_EIIB_TYPE_2"/>
    <property type="match status" value="1"/>
</dbReference>
<evidence type="ECO:0000313" key="9">
    <source>
        <dbReference type="EMBL" id="RUS58020.1"/>
    </source>
</evidence>
<dbReference type="Pfam" id="PF02302">
    <property type="entry name" value="PTS_IIB"/>
    <property type="match status" value="1"/>
</dbReference>
<comment type="function">
    <text evidence="1">The phosphoenolpyruvate-dependent sugar phosphotransferase system (sugar PTS), a major carbohydrate active transport system, catalyzes the phosphorylation of incoming sugar substrates concomitantly with their translocation across the cell membrane. The enzyme II CmtAB PTS system is involved in D-mannitol transport.</text>
</comment>
<dbReference type="InterPro" id="IPR029503">
    <property type="entry name" value="PTS_EIIB_mannitol"/>
</dbReference>
<dbReference type="SUPFAM" id="SSF52794">
    <property type="entry name" value="PTS system IIB component-like"/>
    <property type="match status" value="1"/>
</dbReference>
<evidence type="ECO:0000313" key="10">
    <source>
        <dbReference type="Proteomes" id="UP000288623"/>
    </source>
</evidence>
<keyword evidence="4" id="KW-0762">Sugar transport</keyword>
<dbReference type="Proteomes" id="UP000288623">
    <property type="component" value="Unassembled WGS sequence"/>
</dbReference>
<evidence type="ECO:0000256" key="2">
    <source>
        <dbReference type="ARBA" id="ARBA00022448"/>
    </source>
</evidence>
<keyword evidence="2" id="KW-0813">Transport</keyword>
<evidence type="ECO:0000256" key="6">
    <source>
        <dbReference type="ARBA" id="ARBA00022683"/>
    </source>
</evidence>
<dbReference type="GO" id="GO:0090563">
    <property type="term" value="F:protein-phosphocysteine-sugar phosphotransferase activity"/>
    <property type="evidence" value="ECO:0007669"/>
    <property type="project" value="TreeGrafter"/>
</dbReference>
<keyword evidence="7" id="KW-0472">Membrane</keyword>
<comment type="caution">
    <text evidence="9">The sequence shown here is derived from an EMBL/GenBank/DDBJ whole genome shotgun (WGS) entry which is preliminary data.</text>
</comment>
<dbReference type="EMBL" id="JTFC01000008">
    <property type="protein sequence ID" value="RUS58020.1"/>
    <property type="molecule type" value="Genomic_DNA"/>
</dbReference>
<organism evidence="9 10">
    <name type="scientific">Candidatus Kurthia intestinigallinarum</name>
    <dbReference type="NCBI Taxonomy" id="1562256"/>
    <lineage>
        <taxon>Bacteria</taxon>
        <taxon>Bacillati</taxon>
        <taxon>Bacillota</taxon>
        <taxon>Bacilli</taxon>
        <taxon>Bacillales</taxon>
        <taxon>Caryophanaceae</taxon>
        <taxon>Kurthia</taxon>
    </lineage>
</organism>
<dbReference type="GO" id="GO:0022872">
    <property type="term" value="F:protein-N(PI)-phosphohistidine-mannitol phosphotransferase system transmembrane transporter activity"/>
    <property type="evidence" value="ECO:0007669"/>
    <property type="project" value="InterPro"/>
</dbReference>
<keyword evidence="3" id="KW-0597">Phosphoprotein</keyword>
<keyword evidence="10" id="KW-1185">Reference proteome</keyword>
<dbReference type="CDD" id="cd05567">
    <property type="entry name" value="PTS_IIB_mannitol"/>
    <property type="match status" value="1"/>
</dbReference>
<keyword evidence="7" id="KW-0812">Transmembrane</keyword>
<keyword evidence="5" id="KW-0808">Transferase</keyword>
<evidence type="ECO:0000256" key="1">
    <source>
        <dbReference type="ARBA" id="ARBA00002434"/>
    </source>
</evidence>